<reference evidence="6" key="1">
    <citation type="journal article" date="2019" name="Int. J. Syst. Evol. Microbiol.">
        <title>The Global Catalogue of Microorganisms (GCM) 10K type strain sequencing project: providing services to taxonomists for standard genome sequencing and annotation.</title>
        <authorList>
            <consortium name="The Broad Institute Genomics Platform"/>
            <consortium name="The Broad Institute Genome Sequencing Center for Infectious Disease"/>
            <person name="Wu L."/>
            <person name="Ma J."/>
        </authorList>
    </citation>
    <scope>NUCLEOTIDE SEQUENCE [LARGE SCALE GENOMIC DNA]</scope>
    <source>
        <strain evidence="6">JCM 8736</strain>
    </source>
</reference>
<dbReference type="Proteomes" id="UP001501577">
    <property type="component" value="Unassembled WGS sequence"/>
</dbReference>
<dbReference type="InterPro" id="IPR027417">
    <property type="entry name" value="P-loop_NTPase"/>
</dbReference>
<name>A0ABP6L016_9ENTE</name>
<dbReference type="PROSITE" id="PS50893">
    <property type="entry name" value="ABC_TRANSPORTER_2"/>
    <property type="match status" value="1"/>
</dbReference>
<evidence type="ECO:0000313" key="6">
    <source>
        <dbReference type="Proteomes" id="UP001501577"/>
    </source>
</evidence>
<dbReference type="PANTHER" id="PTHR42939:SF1">
    <property type="entry name" value="ABC TRANSPORTER ATP-BINDING PROTEIN ALBC-RELATED"/>
    <property type="match status" value="1"/>
</dbReference>
<dbReference type="EMBL" id="BAAAXQ010000076">
    <property type="protein sequence ID" value="GAA3025856.1"/>
    <property type="molecule type" value="Genomic_DNA"/>
</dbReference>
<comment type="caution">
    <text evidence="5">The sequence shown here is derived from an EMBL/GenBank/DDBJ whole genome shotgun (WGS) entry which is preliminary data.</text>
</comment>
<keyword evidence="1" id="KW-0813">Transport</keyword>
<evidence type="ECO:0000259" key="4">
    <source>
        <dbReference type="PROSITE" id="PS50893"/>
    </source>
</evidence>
<evidence type="ECO:0000256" key="1">
    <source>
        <dbReference type="ARBA" id="ARBA00022448"/>
    </source>
</evidence>
<evidence type="ECO:0000313" key="5">
    <source>
        <dbReference type="EMBL" id="GAA3025856.1"/>
    </source>
</evidence>
<dbReference type="InterPro" id="IPR003439">
    <property type="entry name" value="ABC_transporter-like_ATP-bd"/>
</dbReference>
<evidence type="ECO:0000256" key="3">
    <source>
        <dbReference type="ARBA" id="ARBA00022840"/>
    </source>
</evidence>
<dbReference type="SMART" id="SM00382">
    <property type="entry name" value="AAA"/>
    <property type="match status" value="1"/>
</dbReference>
<dbReference type="PANTHER" id="PTHR42939">
    <property type="entry name" value="ABC TRANSPORTER ATP-BINDING PROTEIN ALBC-RELATED"/>
    <property type="match status" value="1"/>
</dbReference>
<organism evidence="5 6">
    <name type="scientific">Tetragenococcus solitarius</name>
    <dbReference type="NCBI Taxonomy" id="71453"/>
    <lineage>
        <taxon>Bacteria</taxon>
        <taxon>Bacillati</taxon>
        <taxon>Bacillota</taxon>
        <taxon>Bacilli</taxon>
        <taxon>Lactobacillales</taxon>
        <taxon>Enterococcaceae</taxon>
        <taxon>Tetragenococcus</taxon>
    </lineage>
</organism>
<gene>
    <name evidence="5" type="ORF">GCM10019998_22930</name>
</gene>
<keyword evidence="6" id="KW-1185">Reference proteome</keyword>
<dbReference type="RefSeq" id="WP_068708536.1">
    <property type="nucleotide sequence ID" value="NZ_BAAAXQ010000076.1"/>
</dbReference>
<dbReference type="Gene3D" id="3.40.50.300">
    <property type="entry name" value="P-loop containing nucleotide triphosphate hydrolases"/>
    <property type="match status" value="1"/>
</dbReference>
<dbReference type="InterPro" id="IPR003593">
    <property type="entry name" value="AAA+_ATPase"/>
</dbReference>
<feature type="domain" description="ABC transporter" evidence="4">
    <location>
        <begin position="5"/>
        <end position="224"/>
    </location>
</feature>
<protein>
    <recommendedName>
        <fullName evidence="4">ABC transporter domain-containing protein</fullName>
    </recommendedName>
</protein>
<dbReference type="Pfam" id="PF00005">
    <property type="entry name" value="ABC_tran"/>
    <property type="match status" value="1"/>
</dbReference>
<accession>A0ABP6L016</accession>
<proteinExistence type="predicted"/>
<dbReference type="SUPFAM" id="SSF52540">
    <property type="entry name" value="P-loop containing nucleoside triphosphate hydrolases"/>
    <property type="match status" value="1"/>
</dbReference>
<dbReference type="InterPro" id="IPR051782">
    <property type="entry name" value="ABC_Transporter_VariousFunc"/>
</dbReference>
<sequence>MEKIITLNNVSKKYKKNLLFKDVNLSIFLGQSIAITGKNGLGKSTLLKIIAGLTNPNTGTVKKERKVSFQYIPEHFPKKKFNIKQYIQLIGEVDGISEKNLEKRSKALFEEFQISGMLDTPLKLLSKGTLQKINVIQALLNPPDILILDEPLSGQDSYSQSVFIKEINKLREQKVAIVMSCHEKYLIDTISDTVWEVNDGEVISKRIDEKLWYILTFIPQKQNNMLMDACKRFCIEKREDNFVFKVPSNKVDEFINIMLKNNWLIRGMACEKI</sequence>
<keyword evidence="3" id="KW-0067">ATP-binding</keyword>
<evidence type="ECO:0000256" key="2">
    <source>
        <dbReference type="ARBA" id="ARBA00022741"/>
    </source>
</evidence>
<keyword evidence="2" id="KW-0547">Nucleotide-binding</keyword>